<gene>
    <name evidence="2" type="ORF">O181_054471</name>
</gene>
<evidence type="ECO:0000313" key="2">
    <source>
        <dbReference type="EMBL" id="MBW0514756.1"/>
    </source>
</evidence>
<dbReference type="EMBL" id="AVOT02024216">
    <property type="protein sequence ID" value="MBW0514756.1"/>
    <property type="molecule type" value="Genomic_DNA"/>
</dbReference>
<feature type="region of interest" description="Disordered" evidence="1">
    <location>
        <begin position="32"/>
        <end position="94"/>
    </location>
</feature>
<sequence>MDIKDKPKERMSELTKKKNCFPTFRSTEQYSKNCPKAKKKVYAIEQDPEEESPTENFGSDSMGDATREHSDDEQDPKRGIFSGVPRGNKTSYSGYTVGSRNYTRHCKESLCKHTQDVQTFLVTSTKLMSYTHATATKMTICIDNAQNPLIIDIGANCSIVEKEYLDNHFPNWEKQHLPT</sequence>
<reference evidence="2" key="1">
    <citation type="submission" date="2021-03" db="EMBL/GenBank/DDBJ databases">
        <title>Draft genome sequence of rust myrtle Austropuccinia psidii MF-1, a brazilian biotype.</title>
        <authorList>
            <person name="Quecine M.C."/>
            <person name="Pachon D.M.R."/>
            <person name="Bonatelli M.L."/>
            <person name="Correr F.H."/>
            <person name="Franceschini L.M."/>
            <person name="Leite T.F."/>
            <person name="Margarido G.R.A."/>
            <person name="Almeida C.A."/>
            <person name="Ferrarezi J.A."/>
            <person name="Labate C.A."/>
        </authorList>
    </citation>
    <scope>NUCLEOTIDE SEQUENCE</scope>
    <source>
        <strain evidence="2">MF-1</strain>
    </source>
</reference>
<dbReference type="Proteomes" id="UP000765509">
    <property type="component" value="Unassembled WGS sequence"/>
</dbReference>
<organism evidence="2 3">
    <name type="scientific">Austropuccinia psidii MF-1</name>
    <dbReference type="NCBI Taxonomy" id="1389203"/>
    <lineage>
        <taxon>Eukaryota</taxon>
        <taxon>Fungi</taxon>
        <taxon>Dikarya</taxon>
        <taxon>Basidiomycota</taxon>
        <taxon>Pucciniomycotina</taxon>
        <taxon>Pucciniomycetes</taxon>
        <taxon>Pucciniales</taxon>
        <taxon>Sphaerophragmiaceae</taxon>
        <taxon>Austropuccinia</taxon>
    </lineage>
</organism>
<evidence type="ECO:0000256" key="1">
    <source>
        <dbReference type="SAM" id="MobiDB-lite"/>
    </source>
</evidence>
<comment type="caution">
    <text evidence="2">The sequence shown here is derived from an EMBL/GenBank/DDBJ whole genome shotgun (WGS) entry which is preliminary data.</text>
</comment>
<evidence type="ECO:0000313" key="3">
    <source>
        <dbReference type="Proteomes" id="UP000765509"/>
    </source>
</evidence>
<feature type="compositionally biased region" description="Basic and acidic residues" evidence="1">
    <location>
        <begin position="65"/>
        <end position="78"/>
    </location>
</feature>
<keyword evidence="3" id="KW-1185">Reference proteome</keyword>
<name>A0A9Q3E2L5_9BASI</name>
<dbReference type="AlphaFoldDB" id="A0A9Q3E2L5"/>
<proteinExistence type="predicted"/>
<accession>A0A9Q3E2L5</accession>
<protein>
    <submittedName>
        <fullName evidence="2">Uncharacterized protein</fullName>
    </submittedName>
</protein>